<evidence type="ECO:0000256" key="3">
    <source>
        <dbReference type="ARBA" id="ARBA00004728"/>
    </source>
</evidence>
<reference evidence="21 22" key="1">
    <citation type="journal article" date="2011" name="Stand. Genomic Sci.">
        <title>Complete genome sequence of Nitratifractor salsuginis type strain (E9I37-1).</title>
        <authorList>
            <person name="Anderson I."/>
            <person name="Sikorski J."/>
            <person name="Zeytun A."/>
            <person name="Nolan M."/>
            <person name="Lapidus A."/>
            <person name="Lucas S."/>
            <person name="Hammon N."/>
            <person name="Deshpande S."/>
            <person name="Cheng J.F."/>
            <person name="Tapia R."/>
            <person name="Han C."/>
            <person name="Goodwin L."/>
            <person name="Pitluck S."/>
            <person name="Liolios K."/>
            <person name="Pagani I."/>
            <person name="Ivanova N."/>
            <person name="Huntemann M."/>
            <person name="Mavromatis K."/>
            <person name="Ovchinikova G."/>
            <person name="Pati A."/>
            <person name="Chen A."/>
            <person name="Palaniappan K."/>
            <person name="Land M."/>
            <person name="Hauser L."/>
            <person name="Brambilla E.M."/>
            <person name="Ngatchou-Djao O.D."/>
            <person name="Rohde M."/>
            <person name="Tindall B.J."/>
            <person name="Goker M."/>
            <person name="Detter J.C."/>
            <person name="Woyke T."/>
            <person name="Bristow J."/>
            <person name="Eisen J.A."/>
            <person name="Markowitz V."/>
            <person name="Hugenholtz P."/>
            <person name="Klenk H.P."/>
            <person name="Kyrpides N.C."/>
        </authorList>
    </citation>
    <scope>NUCLEOTIDE SEQUENCE [LARGE SCALE GENOMIC DNA]</scope>
    <source>
        <strain evidence="22">DSM 16511 / JCM 12458 / E9I37-1</strain>
    </source>
</reference>
<comment type="domain">
    <text evidence="18">The HXXXXD motif is essential for acyltransferase activity and may constitute the binding site for the phosphate moiety of the glycerol-3-phosphate.</text>
</comment>
<dbReference type="NCBIfam" id="TIGR00530">
    <property type="entry name" value="AGP_acyltrn"/>
    <property type="match status" value="1"/>
</dbReference>
<comment type="pathway">
    <text evidence="3">Phospholipid metabolism; CDP-diacylglycerol biosynthesis; CDP-diacylglycerol from sn-glycerol 3-phosphate: step 2/3.</text>
</comment>
<comment type="function">
    <text evidence="17">Converts lysophosphatidic acid (LPA) into phosphatidic acid by incorporating acyl moiety at the 2 position.</text>
</comment>
<dbReference type="eggNOG" id="COG0204">
    <property type="taxonomic scope" value="Bacteria"/>
</dbReference>
<dbReference type="UniPathway" id="UPA00557">
    <property type="reaction ID" value="UER00613"/>
</dbReference>
<comment type="pathway">
    <text evidence="4">Lipid metabolism.</text>
</comment>
<evidence type="ECO:0000256" key="7">
    <source>
        <dbReference type="ARBA" id="ARBA00016139"/>
    </source>
</evidence>
<protein>
    <recommendedName>
        <fullName evidence="7 18">1-acyl-sn-glycerol-3-phosphate acyltransferase</fullName>
        <ecNumber evidence="6 18">2.3.1.51</ecNumber>
    </recommendedName>
</protein>
<evidence type="ECO:0000256" key="9">
    <source>
        <dbReference type="ARBA" id="ARBA00022516"/>
    </source>
</evidence>
<evidence type="ECO:0000256" key="19">
    <source>
        <dbReference type="SAM" id="Phobius"/>
    </source>
</evidence>
<feature type="transmembrane region" description="Helical" evidence="19">
    <location>
        <begin position="12"/>
        <end position="31"/>
    </location>
</feature>
<feature type="domain" description="Phospholipid/glycerol acyltransferase" evidence="20">
    <location>
        <begin position="65"/>
        <end position="180"/>
    </location>
</feature>
<evidence type="ECO:0000256" key="1">
    <source>
        <dbReference type="ARBA" id="ARBA00001141"/>
    </source>
</evidence>
<dbReference type="CDD" id="cd07989">
    <property type="entry name" value="LPLAT_AGPAT-like"/>
    <property type="match status" value="1"/>
</dbReference>
<keyword evidence="16 18" id="KW-0012">Acyltransferase</keyword>
<reference evidence="22" key="2">
    <citation type="submission" date="2011-01" db="EMBL/GenBank/DDBJ databases">
        <title>The complete genome of Nitratifractor salsuginis DSM 16511.</title>
        <authorList>
            <consortium name="US DOE Joint Genome Institute (JGI-PGF)"/>
            <person name="Lucas S."/>
            <person name="Copeland A."/>
            <person name="Lapidus A."/>
            <person name="Bruce D."/>
            <person name="Goodwin L."/>
            <person name="Pitluck S."/>
            <person name="Kyrpides N."/>
            <person name="Mavromatis K."/>
            <person name="Ivanova N."/>
            <person name="Mikhailova N."/>
            <person name="Zeytun A."/>
            <person name="Detter J.C."/>
            <person name="Tapia R."/>
            <person name="Han C."/>
            <person name="Land M."/>
            <person name="Hauser L."/>
            <person name="Markowitz V."/>
            <person name="Cheng J.-F."/>
            <person name="Hugenholtz P."/>
            <person name="Woyke T."/>
            <person name="Wu D."/>
            <person name="Tindall B."/>
            <person name="Schuetze A."/>
            <person name="Brambilla E."/>
            <person name="Klenk H.-P."/>
            <person name="Eisen J.A."/>
        </authorList>
    </citation>
    <scope>NUCLEOTIDE SEQUENCE [LARGE SCALE GENOMIC DNA]</scope>
    <source>
        <strain evidence="22">DSM 16511 / JCM 12458 / E9I37-1</strain>
    </source>
</reference>
<evidence type="ECO:0000256" key="2">
    <source>
        <dbReference type="ARBA" id="ARBA00004417"/>
    </source>
</evidence>
<comment type="similarity">
    <text evidence="5 18">Belongs to the 1-acyl-sn-glycerol-3-phosphate acyltransferase family.</text>
</comment>
<evidence type="ECO:0000256" key="16">
    <source>
        <dbReference type="ARBA" id="ARBA00023315"/>
    </source>
</evidence>
<keyword evidence="19" id="KW-0812">Transmembrane</keyword>
<dbReference type="PANTHER" id="PTHR10434">
    <property type="entry name" value="1-ACYL-SN-GLYCEROL-3-PHOSPHATE ACYLTRANSFERASE"/>
    <property type="match status" value="1"/>
</dbReference>
<dbReference type="Proteomes" id="UP000008633">
    <property type="component" value="Chromosome"/>
</dbReference>
<proteinExistence type="inferred from homology"/>
<dbReference type="SUPFAM" id="SSF69593">
    <property type="entry name" value="Glycerol-3-phosphate (1)-acyltransferase"/>
    <property type="match status" value="1"/>
</dbReference>
<accession>E6X039</accession>
<name>E6X039_NITSE</name>
<sequence>MTTFAKIRFYWGAFVISTVVGLGMIPLIHLFPKYKGTIMHKLNRVILFLIGAKIEKVGERDPRANLFLMNHQGIIDIITMEAIENVHWCWVAKKELFEVPWFGKLLQKGDMVSVDRQNKAGLVKLFKDAQECIEQKHRAVAIFPEGTRASGQKLLPFKPGPKFIAQKLKLVVQPVVIIGSKWVLNEHNRTAHNGTVKVIYLPAVDVSKAPKDWYEQIRDEMQKVIDRESEGYSIER</sequence>
<evidence type="ECO:0000256" key="15">
    <source>
        <dbReference type="ARBA" id="ARBA00023264"/>
    </source>
</evidence>
<comment type="catalytic activity">
    <reaction evidence="1 18">
        <text>a 1-acyl-sn-glycero-3-phosphate + an acyl-CoA = a 1,2-diacyl-sn-glycero-3-phosphate + CoA</text>
        <dbReference type="Rhea" id="RHEA:19709"/>
        <dbReference type="ChEBI" id="CHEBI:57287"/>
        <dbReference type="ChEBI" id="CHEBI:57970"/>
        <dbReference type="ChEBI" id="CHEBI:58342"/>
        <dbReference type="ChEBI" id="CHEBI:58608"/>
        <dbReference type="EC" id="2.3.1.51"/>
    </reaction>
</comment>
<dbReference type="GO" id="GO:0016024">
    <property type="term" value="P:CDP-diacylglycerol biosynthetic process"/>
    <property type="evidence" value="ECO:0007669"/>
    <property type="project" value="UniProtKB-UniPathway"/>
</dbReference>
<dbReference type="InterPro" id="IPR004552">
    <property type="entry name" value="AGP_acyltrans"/>
</dbReference>
<dbReference type="EC" id="2.3.1.51" evidence="6 18"/>
<evidence type="ECO:0000256" key="11">
    <source>
        <dbReference type="ARBA" id="ARBA00022679"/>
    </source>
</evidence>
<dbReference type="Pfam" id="PF01553">
    <property type="entry name" value="Acyltransferase"/>
    <property type="match status" value="1"/>
</dbReference>
<evidence type="ECO:0000259" key="20">
    <source>
        <dbReference type="SMART" id="SM00563"/>
    </source>
</evidence>
<keyword evidence="11 18" id="KW-0808">Transferase</keyword>
<keyword evidence="13 19" id="KW-0472">Membrane</keyword>
<dbReference type="GO" id="GO:0005886">
    <property type="term" value="C:plasma membrane"/>
    <property type="evidence" value="ECO:0007669"/>
    <property type="project" value="UniProtKB-SubCell"/>
</dbReference>
<dbReference type="PANTHER" id="PTHR10434:SF59">
    <property type="entry name" value="1-ACYL-SN-GLYCEROL-3-PHOSPHATE ACYLTRANSFERASE"/>
    <property type="match status" value="1"/>
</dbReference>
<dbReference type="GO" id="GO:0006654">
    <property type="term" value="P:phosphatidic acid biosynthetic process"/>
    <property type="evidence" value="ECO:0007669"/>
    <property type="project" value="TreeGrafter"/>
</dbReference>
<dbReference type="AlphaFoldDB" id="E6X039"/>
<dbReference type="RefSeq" id="WP_013554451.1">
    <property type="nucleotide sequence ID" value="NC_014935.1"/>
</dbReference>
<dbReference type="HOGENOM" id="CLU_027938_6_3_7"/>
<dbReference type="InterPro" id="IPR002123">
    <property type="entry name" value="Plipid/glycerol_acylTrfase"/>
</dbReference>
<comment type="subcellular location">
    <subcellularLocation>
        <location evidence="2">Cell inner membrane</location>
        <topology evidence="2">Peripheral membrane protein</topology>
    </subcellularLocation>
</comment>
<keyword evidence="14 18" id="KW-0594">Phospholipid biosynthesis</keyword>
<evidence type="ECO:0000256" key="17">
    <source>
        <dbReference type="ARBA" id="ARBA00037183"/>
    </source>
</evidence>
<dbReference type="OrthoDB" id="9809618at2"/>
<keyword evidence="8" id="KW-1003">Cell membrane</keyword>
<dbReference type="EMBL" id="CP002452">
    <property type="protein sequence ID" value="ADV46762.1"/>
    <property type="molecule type" value="Genomic_DNA"/>
</dbReference>
<evidence type="ECO:0000256" key="8">
    <source>
        <dbReference type="ARBA" id="ARBA00022475"/>
    </source>
</evidence>
<dbReference type="KEGG" id="nsa:Nitsa_1514"/>
<keyword evidence="12 18" id="KW-0443">Lipid metabolism</keyword>
<dbReference type="GO" id="GO:0003841">
    <property type="term" value="F:1-acylglycerol-3-phosphate O-acyltransferase activity"/>
    <property type="evidence" value="ECO:0007669"/>
    <property type="project" value="UniProtKB-UniRule"/>
</dbReference>
<keyword evidence="9 18" id="KW-0444">Lipid biosynthesis</keyword>
<keyword evidence="19" id="KW-1133">Transmembrane helix</keyword>
<keyword evidence="22" id="KW-1185">Reference proteome</keyword>
<evidence type="ECO:0000256" key="13">
    <source>
        <dbReference type="ARBA" id="ARBA00023136"/>
    </source>
</evidence>
<gene>
    <name evidence="21" type="ordered locus">Nitsa_1514</name>
</gene>
<evidence type="ECO:0000256" key="12">
    <source>
        <dbReference type="ARBA" id="ARBA00023098"/>
    </source>
</evidence>
<evidence type="ECO:0000256" key="14">
    <source>
        <dbReference type="ARBA" id="ARBA00023209"/>
    </source>
</evidence>
<evidence type="ECO:0000256" key="4">
    <source>
        <dbReference type="ARBA" id="ARBA00005189"/>
    </source>
</evidence>
<evidence type="ECO:0000256" key="6">
    <source>
        <dbReference type="ARBA" id="ARBA00013211"/>
    </source>
</evidence>
<dbReference type="SMART" id="SM00563">
    <property type="entry name" value="PlsC"/>
    <property type="match status" value="1"/>
</dbReference>
<keyword evidence="15 18" id="KW-1208">Phospholipid metabolism</keyword>
<evidence type="ECO:0000256" key="18">
    <source>
        <dbReference type="RuleBase" id="RU361267"/>
    </source>
</evidence>
<evidence type="ECO:0000256" key="5">
    <source>
        <dbReference type="ARBA" id="ARBA00008655"/>
    </source>
</evidence>
<keyword evidence="10" id="KW-0997">Cell inner membrane</keyword>
<evidence type="ECO:0000313" key="21">
    <source>
        <dbReference type="EMBL" id="ADV46762.1"/>
    </source>
</evidence>
<organism evidence="21 22">
    <name type="scientific">Nitratifractor salsuginis (strain DSM 16511 / JCM 12458 / E9I37-1)</name>
    <dbReference type="NCBI Taxonomy" id="749222"/>
    <lineage>
        <taxon>Bacteria</taxon>
        <taxon>Pseudomonadati</taxon>
        <taxon>Campylobacterota</taxon>
        <taxon>Epsilonproteobacteria</taxon>
        <taxon>Campylobacterales</taxon>
        <taxon>Sulfurovaceae</taxon>
        <taxon>Nitratifractor</taxon>
    </lineage>
</organism>
<evidence type="ECO:0000256" key="10">
    <source>
        <dbReference type="ARBA" id="ARBA00022519"/>
    </source>
</evidence>
<evidence type="ECO:0000313" key="22">
    <source>
        <dbReference type="Proteomes" id="UP000008633"/>
    </source>
</evidence>
<dbReference type="STRING" id="749222.Nitsa_1514"/>